<dbReference type="Gene3D" id="1.20.120.550">
    <property type="entry name" value="Membrane associated eicosanoid/glutathione metabolism-like domain"/>
    <property type="match status" value="1"/>
</dbReference>
<feature type="transmembrane region" description="Helical" evidence="5">
    <location>
        <begin position="99"/>
        <end position="120"/>
    </location>
</feature>
<evidence type="ECO:0000256" key="4">
    <source>
        <dbReference type="ARBA" id="ARBA00023136"/>
    </source>
</evidence>
<reference evidence="6" key="1">
    <citation type="submission" date="2014-09" db="EMBL/GenBank/DDBJ databases">
        <title>Genome sequence of the luminous mushroom Mycena chlorophos for searching fungal bioluminescence genes.</title>
        <authorList>
            <person name="Tanaka Y."/>
            <person name="Kasuga D."/>
            <person name="Oba Y."/>
            <person name="Hase S."/>
            <person name="Sato K."/>
            <person name="Oba Y."/>
            <person name="Sakakibara Y."/>
        </authorList>
    </citation>
    <scope>NUCLEOTIDE SEQUENCE</scope>
</reference>
<keyword evidence="4 5" id="KW-0472">Membrane</keyword>
<organism evidence="6 7">
    <name type="scientific">Mycena chlorophos</name>
    <name type="common">Agaric fungus</name>
    <name type="synonym">Agaricus chlorophos</name>
    <dbReference type="NCBI Taxonomy" id="658473"/>
    <lineage>
        <taxon>Eukaryota</taxon>
        <taxon>Fungi</taxon>
        <taxon>Dikarya</taxon>
        <taxon>Basidiomycota</taxon>
        <taxon>Agaricomycotina</taxon>
        <taxon>Agaricomycetes</taxon>
        <taxon>Agaricomycetidae</taxon>
        <taxon>Agaricales</taxon>
        <taxon>Marasmiineae</taxon>
        <taxon>Mycenaceae</taxon>
        <taxon>Mycena</taxon>
    </lineage>
</organism>
<dbReference type="EMBL" id="DF849571">
    <property type="protein sequence ID" value="GAT58076.1"/>
    <property type="molecule type" value="Genomic_DNA"/>
</dbReference>
<evidence type="ECO:0000256" key="2">
    <source>
        <dbReference type="ARBA" id="ARBA00022692"/>
    </source>
</evidence>
<dbReference type="InterPro" id="IPR001129">
    <property type="entry name" value="Membr-assoc_MAPEG"/>
</dbReference>
<evidence type="ECO:0008006" key="8">
    <source>
        <dbReference type="Google" id="ProtNLM"/>
    </source>
</evidence>
<protein>
    <recommendedName>
        <fullName evidence="8">Glutathione transferase</fullName>
    </recommendedName>
</protein>
<keyword evidence="2 5" id="KW-0812">Transmembrane</keyword>
<sequence>MAGDSLLQQRLSLYSIPLVWLTAFLPGTFKTTLIMRHTQAFNNVTPRRNISRAVAEKSLPPDISAKILRLEGAHMNGNENLPIWFAAIIVGNMARLDNYTLNMLSLSYICGRMLYNYIYYQQQTELQGALRSTVFFICFAMPIYILLQSIPLIAAQRY</sequence>
<dbReference type="PANTHER" id="PTHR35371:SF1">
    <property type="entry name" value="BLR7753 PROTEIN"/>
    <property type="match status" value="1"/>
</dbReference>
<evidence type="ECO:0000256" key="3">
    <source>
        <dbReference type="ARBA" id="ARBA00022989"/>
    </source>
</evidence>
<feature type="transmembrane region" description="Helical" evidence="5">
    <location>
        <begin position="12"/>
        <end position="29"/>
    </location>
</feature>
<comment type="subcellular location">
    <subcellularLocation>
        <location evidence="1">Membrane</location>
    </subcellularLocation>
</comment>
<proteinExistence type="predicted"/>
<evidence type="ECO:0000313" key="6">
    <source>
        <dbReference type="EMBL" id="GAT58076.1"/>
    </source>
</evidence>
<evidence type="ECO:0000313" key="7">
    <source>
        <dbReference type="Proteomes" id="UP000815677"/>
    </source>
</evidence>
<name>A0ABQ0M7E2_MYCCL</name>
<dbReference type="Proteomes" id="UP000815677">
    <property type="component" value="Unassembled WGS sequence"/>
</dbReference>
<evidence type="ECO:0000256" key="5">
    <source>
        <dbReference type="SAM" id="Phobius"/>
    </source>
</evidence>
<feature type="transmembrane region" description="Helical" evidence="5">
    <location>
        <begin position="132"/>
        <end position="155"/>
    </location>
</feature>
<dbReference type="Pfam" id="PF01124">
    <property type="entry name" value="MAPEG"/>
    <property type="match status" value="1"/>
</dbReference>
<keyword evidence="3 5" id="KW-1133">Transmembrane helix</keyword>
<keyword evidence="7" id="KW-1185">Reference proteome</keyword>
<dbReference type="InterPro" id="IPR023352">
    <property type="entry name" value="MAPEG-like_dom_sf"/>
</dbReference>
<gene>
    <name evidence="6" type="ORF">MCHLO_14543</name>
</gene>
<evidence type="ECO:0000256" key="1">
    <source>
        <dbReference type="ARBA" id="ARBA00004370"/>
    </source>
</evidence>
<accession>A0ABQ0M7E2</accession>
<dbReference type="SUPFAM" id="SSF161084">
    <property type="entry name" value="MAPEG domain-like"/>
    <property type="match status" value="1"/>
</dbReference>
<dbReference type="PANTHER" id="PTHR35371">
    <property type="entry name" value="INNER MEMBRANE PROTEIN"/>
    <property type="match status" value="1"/>
</dbReference>